<sequence length="216" mass="25024">MEGEKSRFGADDFNKGLEALDNEMGKDEWLIAFAPITLLSAGGFLAVNFFKNRDSTGDFDYLLEPQWAHDNDVKGPLHSAVTRTAKRLGFIEDWANEEMAFFVPDRSREHLYEEAEKQNIVLWEGTNLRVLAIPLEWALERKLRRIHNEMQQSKWGADIDDAIALLRHMREQNRAPLEREHIRTLNTCSIEMPPDQGTMDKIAAAYRNRYNEEPFS</sequence>
<dbReference type="AlphaFoldDB" id="A0A1L9R8K3"/>
<evidence type="ECO:0000313" key="4">
    <source>
        <dbReference type="Proteomes" id="UP000184383"/>
    </source>
</evidence>
<keyword evidence="1" id="KW-0472">Membrane</keyword>
<feature type="domain" description="DUF7582" evidence="2">
    <location>
        <begin position="67"/>
        <end position="213"/>
    </location>
</feature>
<keyword evidence="1" id="KW-1133">Transmembrane helix</keyword>
<accession>A0A1L9R8K3</accession>
<evidence type="ECO:0000259" key="2">
    <source>
        <dbReference type="Pfam" id="PF24483"/>
    </source>
</evidence>
<protein>
    <recommendedName>
        <fullName evidence="2">DUF7582 domain-containing protein</fullName>
    </recommendedName>
</protein>
<gene>
    <name evidence="3" type="ORF">ASPWEDRAFT_176341</name>
</gene>
<name>A0A1L9R8K3_ASPWE</name>
<dbReference type="Pfam" id="PF24483">
    <property type="entry name" value="DUF7582"/>
    <property type="match status" value="1"/>
</dbReference>
<dbReference type="EMBL" id="KV878216">
    <property type="protein sequence ID" value="OJJ31252.1"/>
    <property type="molecule type" value="Genomic_DNA"/>
</dbReference>
<dbReference type="Proteomes" id="UP000184383">
    <property type="component" value="Unassembled WGS sequence"/>
</dbReference>
<keyword evidence="4" id="KW-1185">Reference proteome</keyword>
<feature type="transmembrane region" description="Helical" evidence="1">
    <location>
        <begin position="29"/>
        <end position="50"/>
    </location>
</feature>
<dbReference type="GeneID" id="63747339"/>
<evidence type="ECO:0000313" key="3">
    <source>
        <dbReference type="EMBL" id="OJJ31252.1"/>
    </source>
</evidence>
<proteinExistence type="predicted"/>
<dbReference type="STRING" id="1073089.A0A1L9R8K3"/>
<dbReference type="OrthoDB" id="3348320at2759"/>
<dbReference type="RefSeq" id="XP_040684929.1">
    <property type="nucleotide sequence ID" value="XM_040831491.1"/>
</dbReference>
<reference evidence="4" key="1">
    <citation type="journal article" date="2017" name="Genome Biol.">
        <title>Comparative genomics reveals high biological diversity and specific adaptations in the industrially and medically important fungal genus Aspergillus.</title>
        <authorList>
            <person name="de Vries R.P."/>
            <person name="Riley R."/>
            <person name="Wiebenga A."/>
            <person name="Aguilar-Osorio G."/>
            <person name="Amillis S."/>
            <person name="Uchima C.A."/>
            <person name="Anderluh G."/>
            <person name="Asadollahi M."/>
            <person name="Askin M."/>
            <person name="Barry K."/>
            <person name="Battaglia E."/>
            <person name="Bayram O."/>
            <person name="Benocci T."/>
            <person name="Braus-Stromeyer S.A."/>
            <person name="Caldana C."/>
            <person name="Canovas D."/>
            <person name="Cerqueira G.C."/>
            <person name="Chen F."/>
            <person name="Chen W."/>
            <person name="Choi C."/>
            <person name="Clum A."/>
            <person name="Dos Santos R.A."/>
            <person name="Damasio A.R."/>
            <person name="Diallinas G."/>
            <person name="Emri T."/>
            <person name="Fekete E."/>
            <person name="Flipphi M."/>
            <person name="Freyberg S."/>
            <person name="Gallo A."/>
            <person name="Gournas C."/>
            <person name="Habgood R."/>
            <person name="Hainaut M."/>
            <person name="Harispe M.L."/>
            <person name="Henrissat B."/>
            <person name="Hilden K.S."/>
            <person name="Hope R."/>
            <person name="Hossain A."/>
            <person name="Karabika E."/>
            <person name="Karaffa L."/>
            <person name="Karanyi Z."/>
            <person name="Krasevec N."/>
            <person name="Kuo A."/>
            <person name="Kusch H."/>
            <person name="LaButti K."/>
            <person name="Lagendijk E.L."/>
            <person name="Lapidus A."/>
            <person name="Levasseur A."/>
            <person name="Lindquist E."/>
            <person name="Lipzen A."/>
            <person name="Logrieco A.F."/>
            <person name="MacCabe A."/>
            <person name="Maekelae M.R."/>
            <person name="Malavazi I."/>
            <person name="Melin P."/>
            <person name="Meyer V."/>
            <person name="Mielnichuk N."/>
            <person name="Miskei M."/>
            <person name="Molnar A.P."/>
            <person name="Mule G."/>
            <person name="Ngan C.Y."/>
            <person name="Orejas M."/>
            <person name="Orosz E."/>
            <person name="Ouedraogo J.P."/>
            <person name="Overkamp K.M."/>
            <person name="Park H.-S."/>
            <person name="Perrone G."/>
            <person name="Piumi F."/>
            <person name="Punt P.J."/>
            <person name="Ram A.F."/>
            <person name="Ramon A."/>
            <person name="Rauscher S."/>
            <person name="Record E."/>
            <person name="Riano-Pachon D.M."/>
            <person name="Robert V."/>
            <person name="Roehrig J."/>
            <person name="Ruller R."/>
            <person name="Salamov A."/>
            <person name="Salih N.S."/>
            <person name="Samson R.A."/>
            <person name="Sandor E."/>
            <person name="Sanguinetti M."/>
            <person name="Schuetze T."/>
            <person name="Sepcic K."/>
            <person name="Shelest E."/>
            <person name="Sherlock G."/>
            <person name="Sophianopoulou V."/>
            <person name="Squina F.M."/>
            <person name="Sun H."/>
            <person name="Susca A."/>
            <person name="Todd R.B."/>
            <person name="Tsang A."/>
            <person name="Unkles S.E."/>
            <person name="van de Wiele N."/>
            <person name="van Rossen-Uffink D."/>
            <person name="Oliveira J.V."/>
            <person name="Vesth T.C."/>
            <person name="Visser J."/>
            <person name="Yu J.-H."/>
            <person name="Zhou M."/>
            <person name="Andersen M.R."/>
            <person name="Archer D.B."/>
            <person name="Baker S.E."/>
            <person name="Benoit I."/>
            <person name="Brakhage A.A."/>
            <person name="Braus G.H."/>
            <person name="Fischer R."/>
            <person name="Frisvad J.C."/>
            <person name="Goldman G.H."/>
            <person name="Houbraken J."/>
            <person name="Oakley B."/>
            <person name="Pocsi I."/>
            <person name="Scazzocchio C."/>
            <person name="Seiboth B."/>
            <person name="vanKuyk P.A."/>
            <person name="Wortman J."/>
            <person name="Dyer P.S."/>
            <person name="Grigoriev I.V."/>
        </authorList>
    </citation>
    <scope>NUCLEOTIDE SEQUENCE [LARGE SCALE GENOMIC DNA]</scope>
    <source>
        <strain evidence="4">DTO 134E9</strain>
    </source>
</reference>
<evidence type="ECO:0000256" key="1">
    <source>
        <dbReference type="SAM" id="Phobius"/>
    </source>
</evidence>
<organism evidence="3 4">
    <name type="scientific">Aspergillus wentii DTO 134E9</name>
    <dbReference type="NCBI Taxonomy" id="1073089"/>
    <lineage>
        <taxon>Eukaryota</taxon>
        <taxon>Fungi</taxon>
        <taxon>Dikarya</taxon>
        <taxon>Ascomycota</taxon>
        <taxon>Pezizomycotina</taxon>
        <taxon>Eurotiomycetes</taxon>
        <taxon>Eurotiomycetidae</taxon>
        <taxon>Eurotiales</taxon>
        <taxon>Aspergillaceae</taxon>
        <taxon>Aspergillus</taxon>
        <taxon>Aspergillus subgen. Cremei</taxon>
    </lineage>
</organism>
<dbReference type="VEuPathDB" id="FungiDB:ASPWEDRAFT_176341"/>
<keyword evidence="1" id="KW-0812">Transmembrane</keyword>
<dbReference type="InterPro" id="IPR056004">
    <property type="entry name" value="DUF7582"/>
</dbReference>